<dbReference type="GO" id="GO:0004739">
    <property type="term" value="F:pyruvate dehydrogenase (acetyl-transferring) activity"/>
    <property type="evidence" value="ECO:0007669"/>
    <property type="project" value="UniProtKB-UniRule"/>
</dbReference>
<dbReference type="PANTHER" id="PTHR43380">
    <property type="entry name" value="2-OXOISOVALERATE DEHYDROGENASE SUBUNIT ALPHA, MITOCHONDRIAL"/>
    <property type="match status" value="1"/>
</dbReference>
<comment type="subunit">
    <text evidence="4">Heterodimer of an alpha and a beta chain.</text>
</comment>
<evidence type="ECO:0000256" key="4">
    <source>
        <dbReference type="RuleBase" id="RU366007"/>
    </source>
</evidence>
<dbReference type="InterPro" id="IPR001017">
    <property type="entry name" value="DH_E1"/>
</dbReference>
<reference evidence="6 7" key="1">
    <citation type="submission" date="2017-11" db="EMBL/GenBank/DDBJ databases">
        <title>Genome sequence of Mesoplasma corruscae ELCA-2 (ATCC 49579).</title>
        <authorList>
            <person name="Lo W.-S."/>
            <person name="Kuo C.-H."/>
        </authorList>
    </citation>
    <scope>NUCLEOTIDE SEQUENCE [LARGE SCALE GENOMIC DNA]</scope>
    <source>
        <strain evidence="6 7">ELCA-2</strain>
    </source>
</reference>
<dbReference type="InterPro" id="IPR050771">
    <property type="entry name" value="Alpha-ketoacid_DH_E1_comp"/>
</dbReference>
<dbReference type="GO" id="GO:0009083">
    <property type="term" value="P:branched-chain amino acid catabolic process"/>
    <property type="evidence" value="ECO:0007669"/>
    <property type="project" value="TreeGrafter"/>
</dbReference>
<comment type="caution">
    <text evidence="6">The sequence shown here is derived from an EMBL/GenBank/DDBJ whole genome shotgun (WGS) entry which is preliminary data.</text>
</comment>
<keyword evidence="2 4" id="KW-0560">Oxidoreductase</keyword>
<comment type="function">
    <text evidence="4">The pyruvate dehydrogenase complex catalyzes the overall conversion of pyruvate to acetyl-CoA and CO(2). It contains multiple copies of three enzymatic components: pyruvate dehydrogenase (E1), dihydrolipoamide acetyltransferase (E2) and lipoamide dehydrogenase (E3).</text>
</comment>
<dbReference type="RefSeq" id="WP_104207811.1">
    <property type="nucleotide sequence ID" value="NZ_PHNF01000001.1"/>
</dbReference>
<feature type="domain" description="Dehydrogenase E1 component" evidence="5">
    <location>
        <begin position="46"/>
        <end position="331"/>
    </location>
</feature>
<proteinExistence type="predicted"/>
<gene>
    <name evidence="6" type="primary">pdhA</name>
    <name evidence="6" type="ORF">MCORR_v1c02650</name>
</gene>
<sequence length="372" mass="42115">MKTKYIGKFDPLKDEVVRVIDKDGKVINPTLMPKISDEELIKAYSIMNLSRRQDDYQNKMQRQGRLLSFLSSTGQEACEVAYTMVLDPKKDFFVSGYRNNAAWLTMGQPIRNIMLYWTGNEMGAKAPDGVNSLPPNIIIGSQFSQATGLAFAEKYQKRDGVALTTTGDGGMSEGETYESMNFAKIHEVPVVFITENNKWAISTPTYEQTKSINLAVKGIATGIPSIKVDGNDFLASWAVAKEAVEFARSGNGPVFIEYDTYRLGAHSSSDSPDVYRPKPEFENAKLYDPLIRMKQYLIDKKLWSEEKQVKLDEEQSAHIAAEFAWVEENKNYGIEDIFNYQYSELTEDLKEQMNEAKEFFAKYPESKDGGHH</sequence>
<evidence type="ECO:0000259" key="5">
    <source>
        <dbReference type="Pfam" id="PF00676"/>
    </source>
</evidence>
<evidence type="ECO:0000313" key="6">
    <source>
        <dbReference type="EMBL" id="PPE06634.1"/>
    </source>
</evidence>
<dbReference type="PANTHER" id="PTHR43380:SF1">
    <property type="entry name" value="2-OXOISOVALERATE DEHYDROGENASE SUBUNIT ALPHA, MITOCHONDRIAL"/>
    <property type="match status" value="1"/>
</dbReference>
<accession>A0A2S5RH20</accession>
<dbReference type="InterPro" id="IPR017596">
    <property type="entry name" value="PdhA/BkdA"/>
</dbReference>
<dbReference type="Pfam" id="PF00676">
    <property type="entry name" value="E1_dh"/>
    <property type="match status" value="1"/>
</dbReference>
<evidence type="ECO:0000256" key="1">
    <source>
        <dbReference type="ARBA" id="ARBA00001964"/>
    </source>
</evidence>
<dbReference type="EMBL" id="PHNF01000001">
    <property type="protein sequence ID" value="PPE06634.1"/>
    <property type="molecule type" value="Genomic_DNA"/>
</dbReference>
<dbReference type="Proteomes" id="UP000239785">
    <property type="component" value="Unassembled WGS sequence"/>
</dbReference>
<evidence type="ECO:0000313" key="7">
    <source>
        <dbReference type="Proteomes" id="UP000239785"/>
    </source>
</evidence>
<dbReference type="CDD" id="cd02000">
    <property type="entry name" value="TPP_E1_PDC_ADC_BCADC"/>
    <property type="match status" value="1"/>
</dbReference>
<protein>
    <recommendedName>
        <fullName evidence="4">Pyruvate dehydrogenase E1 component subunit alpha</fullName>
        <ecNumber evidence="4">1.2.4.1</ecNumber>
    </recommendedName>
</protein>
<dbReference type="Gene3D" id="3.40.50.970">
    <property type="match status" value="1"/>
</dbReference>
<comment type="cofactor">
    <cofactor evidence="1 4">
        <name>thiamine diphosphate</name>
        <dbReference type="ChEBI" id="CHEBI:58937"/>
    </cofactor>
</comment>
<dbReference type="AlphaFoldDB" id="A0A2S5RH20"/>
<comment type="catalytic activity">
    <reaction evidence="4">
        <text>N(6)-[(R)-lipoyl]-L-lysyl-[protein] + pyruvate + H(+) = N(6)-[(R)-S(8)-acetyldihydrolipoyl]-L-lysyl-[protein] + CO2</text>
        <dbReference type="Rhea" id="RHEA:19189"/>
        <dbReference type="Rhea" id="RHEA-COMP:10474"/>
        <dbReference type="Rhea" id="RHEA-COMP:10478"/>
        <dbReference type="ChEBI" id="CHEBI:15361"/>
        <dbReference type="ChEBI" id="CHEBI:15378"/>
        <dbReference type="ChEBI" id="CHEBI:16526"/>
        <dbReference type="ChEBI" id="CHEBI:83099"/>
        <dbReference type="ChEBI" id="CHEBI:83111"/>
        <dbReference type="EC" id="1.2.4.1"/>
    </reaction>
</comment>
<evidence type="ECO:0000256" key="2">
    <source>
        <dbReference type="ARBA" id="ARBA00023002"/>
    </source>
</evidence>
<dbReference type="EC" id="1.2.4.1" evidence="4"/>
<dbReference type="InterPro" id="IPR029061">
    <property type="entry name" value="THDP-binding"/>
</dbReference>
<evidence type="ECO:0000256" key="3">
    <source>
        <dbReference type="ARBA" id="ARBA00023052"/>
    </source>
</evidence>
<keyword evidence="7" id="KW-1185">Reference proteome</keyword>
<dbReference type="NCBIfam" id="TIGR03181">
    <property type="entry name" value="PDH_E1_alph_x"/>
    <property type="match status" value="1"/>
</dbReference>
<organism evidence="6 7">
    <name type="scientific">Mesoplasma corruscae</name>
    <dbReference type="NCBI Taxonomy" id="216874"/>
    <lineage>
        <taxon>Bacteria</taxon>
        <taxon>Bacillati</taxon>
        <taxon>Mycoplasmatota</taxon>
        <taxon>Mollicutes</taxon>
        <taxon>Entomoplasmatales</taxon>
        <taxon>Entomoplasmataceae</taxon>
        <taxon>Mesoplasma</taxon>
    </lineage>
</organism>
<dbReference type="SUPFAM" id="SSF52518">
    <property type="entry name" value="Thiamin diphosphate-binding fold (THDP-binding)"/>
    <property type="match status" value="1"/>
</dbReference>
<dbReference type="OrthoDB" id="9766715at2"/>
<keyword evidence="3 4" id="KW-0786">Thiamine pyrophosphate</keyword>
<name>A0A2S5RH20_9MOLU</name>
<keyword evidence="4 6" id="KW-0670">Pyruvate</keyword>